<dbReference type="InterPro" id="IPR035903">
    <property type="entry name" value="HesB-like_dom_sf"/>
</dbReference>
<organism evidence="1 2">
    <name type="scientific">Tenggerimyces flavus</name>
    <dbReference type="NCBI Taxonomy" id="1708749"/>
    <lineage>
        <taxon>Bacteria</taxon>
        <taxon>Bacillati</taxon>
        <taxon>Actinomycetota</taxon>
        <taxon>Actinomycetes</taxon>
        <taxon>Propionibacteriales</taxon>
        <taxon>Nocardioidaceae</taxon>
        <taxon>Tenggerimyces</taxon>
    </lineage>
</organism>
<proteinExistence type="predicted"/>
<evidence type="ECO:0000313" key="1">
    <source>
        <dbReference type="EMBL" id="MFC3763914.1"/>
    </source>
</evidence>
<dbReference type="SUPFAM" id="SSF89360">
    <property type="entry name" value="HesB-like domain"/>
    <property type="match status" value="1"/>
</dbReference>
<dbReference type="RefSeq" id="WP_205120894.1">
    <property type="nucleotide sequence ID" value="NZ_JAFBCM010000001.1"/>
</dbReference>
<dbReference type="Proteomes" id="UP001595699">
    <property type="component" value="Unassembled WGS sequence"/>
</dbReference>
<keyword evidence="2" id="KW-1185">Reference proteome</keyword>
<dbReference type="Gene3D" id="2.60.300.12">
    <property type="entry name" value="HesB-like domain"/>
    <property type="match status" value="1"/>
</dbReference>
<reference evidence="2" key="1">
    <citation type="journal article" date="2019" name="Int. J. Syst. Evol. Microbiol.">
        <title>The Global Catalogue of Microorganisms (GCM) 10K type strain sequencing project: providing services to taxonomists for standard genome sequencing and annotation.</title>
        <authorList>
            <consortium name="The Broad Institute Genomics Platform"/>
            <consortium name="The Broad Institute Genome Sequencing Center for Infectious Disease"/>
            <person name="Wu L."/>
            <person name="Ma J."/>
        </authorList>
    </citation>
    <scope>NUCLEOTIDE SEQUENCE [LARGE SCALE GENOMIC DNA]</scope>
    <source>
        <strain evidence="2">CGMCC 4.7241</strain>
    </source>
</reference>
<gene>
    <name evidence="1" type="ORF">ACFOUW_23970</name>
</gene>
<evidence type="ECO:0000313" key="2">
    <source>
        <dbReference type="Proteomes" id="UP001595699"/>
    </source>
</evidence>
<sequence length="110" mass="11735">MLTLTNNAATVIKSLTSNDALPDSSGLRIAARQENLESLQLGVAPEPVQGDSVVEDQGARVFLGEHAHDMLDEMILDAEVDEQGSVQFFLASQAAARADTQQSNGQQPQD</sequence>
<name>A0ABV7YIQ6_9ACTN</name>
<dbReference type="EMBL" id="JBHRZH010000021">
    <property type="protein sequence ID" value="MFC3763914.1"/>
    <property type="molecule type" value="Genomic_DNA"/>
</dbReference>
<comment type="caution">
    <text evidence="1">The sequence shown here is derived from an EMBL/GenBank/DDBJ whole genome shotgun (WGS) entry which is preliminary data.</text>
</comment>
<accession>A0ABV7YIQ6</accession>
<protein>
    <submittedName>
        <fullName evidence="1">Fe-S cluster assembly protein HesB</fullName>
    </submittedName>
</protein>